<keyword evidence="2" id="KW-1185">Reference proteome</keyword>
<reference evidence="3" key="1">
    <citation type="submission" date="2019-12" db="UniProtKB">
        <authorList>
            <consortium name="WormBaseParasite"/>
        </authorList>
    </citation>
    <scope>IDENTIFICATION</scope>
</reference>
<dbReference type="WBParaSite" id="TMUE_1000005404.1">
    <property type="protein sequence ID" value="TMUE_1000005404.1"/>
    <property type="gene ID" value="WBGene00299275"/>
</dbReference>
<accession>A0A5S6QDZ2</accession>
<feature type="compositionally biased region" description="Polar residues" evidence="1">
    <location>
        <begin position="232"/>
        <end position="241"/>
    </location>
</feature>
<protein>
    <submittedName>
        <fullName evidence="3">Uncharacterized protein</fullName>
    </submittedName>
</protein>
<evidence type="ECO:0000313" key="3">
    <source>
        <dbReference type="WBParaSite" id="TMUE_1000005404.1"/>
    </source>
</evidence>
<dbReference type="Proteomes" id="UP000046395">
    <property type="component" value="Unassembled WGS sequence"/>
</dbReference>
<dbReference type="AlphaFoldDB" id="A0A5S6QDZ2"/>
<organism evidence="2 3">
    <name type="scientific">Trichuris muris</name>
    <name type="common">Mouse whipworm</name>
    <dbReference type="NCBI Taxonomy" id="70415"/>
    <lineage>
        <taxon>Eukaryota</taxon>
        <taxon>Metazoa</taxon>
        <taxon>Ecdysozoa</taxon>
        <taxon>Nematoda</taxon>
        <taxon>Enoplea</taxon>
        <taxon>Dorylaimia</taxon>
        <taxon>Trichinellida</taxon>
        <taxon>Trichuridae</taxon>
        <taxon>Trichuris</taxon>
    </lineage>
</organism>
<evidence type="ECO:0000256" key="1">
    <source>
        <dbReference type="SAM" id="MobiDB-lite"/>
    </source>
</evidence>
<feature type="region of interest" description="Disordered" evidence="1">
    <location>
        <begin position="170"/>
        <end position="249"/>
    </location>
</feature>
<sequence>MPAVPSLLDEPGRRLTFTDKFWHAQDAVFKKKKRAIAPGEMLSKKGSFEDVASELRRTAVRYGDTLLLCCLLRHGLLSGRTAPTKRAGSSRSGKYRFAAKIITSNSPRPAVANRRETAGRRSNLEPTIALLTLGLRQAAPSRKHKQSNTEAIGRAVAQGRSRLEYSTKLRTFTARARRRRVNTQGILHHHAYEPGQSGRRTQSRDDRTASAGQRKSKDQRKWAPSAQPGGKTPSTRSSDGSAQPKAGCAATIASRGTSPLPLADGPSAVRHAASGFRQVASRWIRKREGKKAKVVPPLGGHRRGSVSRESVGTASLGTKRHLFFVRTVAYFRGHILATGNSERRKTANALSCLEREQRAGSSAILQPRILLIHI</sequence>
<evidence type="ECO:0000313" key="2">
    <source>
        <dbReference type="Proteomes" id="UP000046395"/>
    </source>
</evidence>
<proteinExistence type="predicted"/>
<name>A0A5S6QDZ2_TRIMR</name>
<feature type="region of interest" description="Disordered" evidence="1">
    <location>
        <begin position="291"/>
        <end position="312"/>
    </location>
</feature>